<keyword evidence="3" id="KW-1185">Reference proteome</keyword>
<dbReference type="EMBL" id="JAOYFB010000037">
    <property type="protein sequence ID" value="KAK4022860.1"/>
    <property type="molecule type" value="Genomic_DNA"/>
</dbReference>
<evidence type="ECO:0000256" key="1">
    <source>
        <dbReference type="SAM" id="MobiDB-lite"/>
    </source>
</evidence>
<feature type="region of interest" description="Disordered" evidence="1">
    <location>
        <begin position="83"/>
        <end position="104"/>
    </location>
</feature>
<evidence type="ECO:0000313" key="2">
    <source>
        <dbReference type="EMBL" id="KAK4022860.1"/>
    </source>
</evidence>
<comment type="caution">
    <text evidence="2">The sequence shown here is derived from an EMBL/GenBank/DDBJ whole genome shotgun (WGS) entry which is preliminary data.</text>
</comment>
<gene>
    <name evidence="2" type="ORF">OUZ56_008304</name>
</gene>
<reference evidence="2 3" key="1">
    <citation type="journal article" date="2023" name="Nucleic Acids Res.">
        <title>The hologenome of Daphnia magna reveals possible DNA methylation and microbiome-mediated evolution of the host genome.</title>
        <authorList>
            <person name="Chaturvedi A."/>
            <person name="Li X."/>
            <person name="Dhandapani V."/>
            <person name="Marshall H."/>
            <person name="Kissane S."/>
            <person name="Cuenca-Cambronero M."/>
            <person name="Asole G."/>
            <person name="Calvet F."/>
            <person name="Ruiz-Romero M."/>
            <person name="Marangio P."/>
            <person name="Guigo R."/>
            <person name="Rago D."/>
            <person name="Mirbahai L."/>
            <person name="Eastwood N."/>
            <person name="Colbourne J.K."/>
            <person name="Zhou J."/>
            <person name="Mallon E."/>
            <person name="Orsini L."/>
        </authorList>
    </citation>
    <scope>NUCLEOTIDE SEQUENCE [LARGE SCALE GENOMIC DNA]</scope>
    <source>
        <strain evidence="2">LRV0_1</strain>
    </source>
</reference>
<sequence>MEQRELQRAARSKQQQQKFQVLIALGTSFVPFRLPSQPPCPPPPPHDLVRARIPAASGVLDAQTGVRNYVWIVAMTAPEDAKQNKWDNGEKDHGQKIGGFGSQL</sequence>
<feature type="compositionally biased region" description="Basic and acidic residues" evidence="1">
    <location>
        <begin position="83"/>
        <end position="95"/>
    </location>
</feature>
<accession>A0ABR0ACK0</accession>
<evidence type="ECO:0000313" key="3">
    <source>
        <dbReference type="Proteomes" id="UP001234178"/>
    </source>
</evidence>
<proteinExistence type="predicted"/>
<organism evidence="2 3">
    <name type="scientific">Daphnia magna</name>
    <dbReference type="NCBI Taxonomy" id="35525"/>
    <lineage>
        <taxon>Eukaryota</taxon>
        <taxon>Metazoa</taxon>
        <taxon>Ecdysozoa</taxon>
        <taxon>Arthropoda</taxon>
        <taxon>Crustacea</taxon>
        <taxon>Branchiopoda</taxon>
        <taxon>Diplostraca</taxon>
        <taxon>Cladocera</taxon>
        <taxon>Anomopoda</taxon>
        <taxon>Daphniidae</taxon>
        <taxon>Daphnia</taxon>
    </lineage>
</organism>
<name>A0ABR0ACK0_9CRUS</name>
<dbReference type="Proteomes" id="UP001234178">
    <property type="component" value="Unassembled WGS sequence"/>
</dbReference>
<protein>
    <submittedName>
        <fullName evidence="2">Uncharacterized protein</fullName>
    </submittedName>
</protein>